<dbReference type="PROSITE" id="PS50206">
    <property type="entry name" value="RHODANESE_3"/>
    <property type="match status" value="2"/>
</dbReference>
<reference evidence="5 6" key="1">
    <citation type="journal article" date="2018" name="Evol. Lett.">
        <title>Horizontal gene cluster transfer increased hallucinogenic mushroom diversity.</title>
        <authorList>
            <person name="Reynolds H.T."/>
            <person name="Vijayakumar V."/>
            <person name="Gluck-Thaler E."/>
            <person name="Korotkin H.B."/>
            <person name="Matheny P.B."/>
            <person name="Slot J.C."/>
        </authorList>
    </citation>
    <scope>NUCLEOTIDE SEQUENCE [LARGE SCALE GENOMIC DNA]</scope>
    <source>
        <strain evidence="5 6">2629</strain>
    </source>
</reference>
<evidence type="ECO:0000313" key="6">
    <source>
        <dbReference type="Proteomes" id="UP000284842"/>
    </source>
</evidence>
<dbReference type="GO" id="GO:0004792">
    <property type="term" value="F:thiosulfate-cyanide sulfurtransferase activity"/>
    <property type="evidence" value="ECO:0007669"/>
    <property type="project" value="TreeGrafter"/>
</dbReference>
<evidence type="ECO:0000313" key="5">
    <source>
        <dbReference type="EMBL" id="PPR01175.1"/>
    </source>
</evidence>
<accession>A0A409YDW0</accession>
<organism evidence="5 6">
    <name type="scientific">Panaeolus cyanescens</name>
    <dbReference type="NCBI Taxonomy" id="181874"/>
    <lineage>
        <taxon>Eukaryota</taxon>
        <taxon>Fungi</taxon>
        <taxon>Dikarya</taxon>
        <taxon>Basidiomycota</taxon>
        <taxon>Agaricomycotina</taxon>
        <taxon>Agaricomycetes</taxon>
        <taxon>Agaricomycetidae</taxon>
        <taxon>Agaricales</taxon>
        <taxon>Agaricineae</taxon>
        <taxon>Galeropsidaceae</taxon>
        <taxon>Panaeolus</taxon>
    </lineage>
</organism>
<evidence type="ECO:0000256" key="1">
    <source>
        <dbReference type="ARBA" id="ARBA00022679"/>
    </source>
</evidence>
<dbReference type="GO" id="GO:0005739">
    <property type="term" value="C:mitochondrion"/>
    <property type="evidence" value="ECO:0007669"/>
    <property type="project" value="TreeGrafter"/>
</dbReference>
<dbReference type="SUPFAM" id="SSF52821">
    <property type="entry name" value="Rhodanese/Cell cycle control phosphatase"/>
    <property type="match status" value="2"/>
</dbReference>
<dbReference type="STRING" id="181874.A0A409YDW0"/>
<dbReference type="Proteomes" id="UP000284842">
    <property type="component" value="Unassembled WGS sequence"/>
</dbReference>
<evidence type="ECO:0000256" key="3">
    <source>
        <dbReference type="SAM" id="MobiDB-lite"/>
    </source>
</evidence>
<feature type="region of interest" description="Disordered" evidence="3">
    <location>
        <begin position="192"/>
        <end position="212"/>
    </location>
</feature>
<keyword evidence="6" id="KW-1185">Reference proteome</keyword>
<evidence type="ECO:0000256" key="2">
    <source>
        <dbReference type="ARBA" id="ARBA00022737"/>
    </source>
</evidence>
<name>A0A409YDW0_9AGAR</name>
<keyword evidence="2" id="KW-0677">Repeat</keyword>
<dbReference type="Pfam" id="PF00581">
    <property type="entry name" value="Rhodanese"/>
    <property type="match status" value="2"/>
</dbReference>
<dbReference type="InterPro" id="IPR045078">
    <property type="entry name" value="TST/MPST-like"/>
</dbReference>
<feature type="domain" description="Rhodanese" evidence="4">
    <location>
        <begin position="182"/>
        <end position="312"/>
    </location>
</feature>
<dbReference type="InterPro" id="IPR036873">
    <property type="entry name" value="Rhodanese-like_dom_sf"/>
</dbReference>
<dbReference type="SMART" id="SM00450">
    <property type="entry name" value="RHOD"/>
    <property type="match status" value="2"/>
</dbReference>
<dbReference type="FunCoup" id="A0A409YDW0">
    <property type="interactions" value="287"/>
</dbReference>
<dbReference type="OrthoDB" id="270167at2759"/>
<dbReference type="AlphaFoldDB" id="A0A409YDW0"/>
<dbReference type="CDD" id="cd01449">
    <property type="entry name" value="TST_Repeat_2"/>
    <property type="match status" value="1"/>
</dbReference>
<dbReference type="PANTHER" id="PTHR11364">
    <property type="entry name" value="THIOSULFATE SULFERTANSFERASE"/>
    <property type="match status" value="1"/>
</dbReference>
<dbReference type="EMBL" id="NHTK01001267">
    <property type="protein sequence ID" value="PPR01175.1"/>
    <property type="molecule type" value="Genomic_DNA"/>
</dbReference>
<dbReference type="Gene3D" id="3.40.250.10">
    <property type="entry name" value="Rhodanese-like domain"/>
    <property type="match status" value="2"/>
</dbReference>
<proteinExistence type="predicted"/>
<protein>
    <recommendedName>
        <fullName evidence="4">Rhodanese domain-containing protein</fullName>
    </recommendedName>
</protein>
<dbReference type="InterPro" id="IPR001763">
    <property type="entry name" value="Rhodanese-like_dom"/>
</dbReference>
<dbReference type="CDD" id="cd01448">
    <property type="entry name" value="TST_Repeat_1"/>
    <property type="match status" value="1"/>
</dbReference>
<comment type="caution">
    <text evidence="5">The sequence shown here is derived from an EMBL/GenBank/DDBJ whole genome shotgun (WGS) entry which is preliminary data.</text>
</comment>
<feature type="domain" description="Rhodanese" evidence="4">
    <location>
        <begin position="26"/>
        <end position="144"/>
    </location>
</feature>
<evidence type="ECO:0000259" key="4">
    <source>
        <dbReference type="PROSITE" id="PS50206"/>
    </source>
</evidence>
<dbReference type="PANTHER" id="PTHR11364:SF27">
    <property type="entry name" value="SULFURTRANSFERASE"/>
    <property type="match status" value="1"/>
</dbReference>
<gene>
    <name evidence="5" type="ORF">CVT24_006051</name>
</gene>
<dbReference type="InParanoid" id="A0A409YDW0"/>
<sequence>MSSAAAPLLLSAKQAFDLQKSASTAGGPSVSILDATWFMPNSPRKSKQEFLDKRIPESQFLDLDEVASPNELGLKHMMPDNQTFARACEKFGVSPNTHVILYDAHGVFSSPRALFMFRSFGHENSSIINGGLPQWVEDGLPTVSGQGVPEPKPATYPPPKLNEQAIRSYDQIVANTKCELAAPATSLVLDARPGGRFKGTDPEPRPGLSSGHMPNSFSLPFSMFLQQHKNKEGQTYSTFLPPDEVKKALENAVGAAEASKIISGERPVVTSCGSGMTAGVLWLGLKLLGVKQIGLYDESWTGYAMRSTSVIEKSSA</sequence>
<keyword evidence="1" id="KW-0808">Transferase</keyword>